<organism evidence="2 3">
    <name type="scientific">Drosophila albomicans</name>
    <name type="common">Fruit fly</name>
    <dbReference type="NCBI Taxonomy" id="7291"/>
    <lineage>
        <taxon>Eukaryota</taxon>
        <taxon>Metazoa</taxon>
        <taxon>Ecdysozoa</taxon>
        <taxon>Arthropoda</taxon>
        <taxon>Hexapoda</taxon>
        <taxon>Insecta</taxon>
        <taxon>Pterygota</taxon>
        <taxon>Neoptera</taxon>
        <taxon>Endopterygota</taxon>
        <taxon>Diptera</taxon>
        <taxon>Brachycera</taxon>
        <taxon>Muscomorpha</taxon>
        <taxon>Ephydroidea</taxon>
        <taxon>Drosophilidae</taxon>
        <taxon>Drosophila</taxon>
    </lineage>
</organism>
<feature type="compositionally biased region" description="Low complexity" evidence="1">
    <location>
        <begin position="100"/>
        <end position="109"/>
    </location>
</feature>
<keyword evidence="2" id="KW-1185">Reference proteome</keyword>
<dbReference type="RefSeq" id="XP_034118565.1">
    <property type="nucleotide sequence ID" value="XM_034262674.2"/>
</dbReference>
<evidence type="ECO:0000256" key="1">
    <source>
        <dbReference type="SAM" id="MobiDB-lite"/>
    </source>
</evidence>
<name>A0A6P8Y509_DROAB</name>
<protein>
    <submittedName>
        <fullName evidence="3">Uncharacterized protein LOC117577763</fullName>
    </submittedName>
</protein>
<feature type="compositionally biased region" description="Basic residues" evidence="1">
    <location>
        <begin position="520"/>
        <end position="542"/>
    </location>
</feature>
<feature type="compositionally biased region" description="Low complexity" evidence="1">
    <location>
        <begin position="242"/>
        <end position="256"/>
    </location>
</feature>
<evidence type="ECO:0000313" key="3">
    <source>
        <dbReference type="RefSeq" id="XP_034118565.1"/>
    </source>
</evidence>
<feature type="compositionally biased region" description="Basic residues" evidence="1">
    <location>
        <begin position="582"/>
        <end position="592"/>
    </location>
</feature>
<feature type="compositionally biased region" description="Low complexity" evidence="1">
    <location>
        <begin position="284"/>
        <end position="294"/>
    </location>
</feature>
<evidence type="ECO:0000313" key="2">
    <source>
        <dbReference type="Proteomes" id="UP000515160"/>
    </source>
</evidence>
<feature type="region of interest" description="Disordered" evidence="1">
    <location>
        <begin position="205"/>
        <end position="328"/>
    </location>
</feature>
<accession>A0A6P8Y509</accession>
<proteinExistence type="predicted"/>
<dbReference type="OrthoDB" id="7864662at2759"/>
<feature type="region of interest" description="Disordered" evidence="1">
    <location>
        <begin position="502"/>
        <end position="592"/>
    </location>
</feature>
<dbReference type="AlphaFoldDB" id="A0A6P8Y509"/>
<feature type="region of interest" description="Disordered" evidence="1">
    <location>
        <begin position="100"/>
        <end position="149"/>
    </location>
</feature>
<dbReference type="Proteomes" id="UP000515160">
    <property type="component" value="Chromosome X"/>
</dbReference>
<reference evidence="3" key="1">
    <citation type="submission" date="2025-08" db="UniProtKB">
        <authorList>
            <consortium name="RefSeq"/>
        </authorList>
    </citation>
    <scope>IDENTIFICATION</scope>
    <source>
        <strain evidence="3">15112-1751.03</strain>
        <tissue evidence="3">Whole Adult</tissue>
    </source>
</reference>
<sequence>MTKLNMNTEIWNSSKMGGTGGALKALTKNLANQLNLNRTDMKRVVARVISERHGQGDVGDYNGHMFYVRPERIDLTEQITHSKEAFDEMINQKKMKLKQNQNQNLNLKKSCSNQLPSSRSQSRVKNKNNNNNNKKLKQKKPEQRSVNNPAEIVMILSKSKLKQRLSPKPKAAAAAAAASAATSSKPVAAAPTPARTPVAATIVSAAPSAGQKTGNKLATKPKTKPETRSPSRSPRRRLMLDTTTQRQQQQQQQPQTAKPGKVQRLNAGKVMRQEQPKLKPKLKPLPQVAPQAQPQPLPLRDSKSQTAAQPKRVLKKRKSLKQLPQQAKGRIMQKKVWLEPWQNPKRLAPKRLKAGGIATARGGGGGRGASGRAAHCNVALAWRHPYQFQGGAGATQRHNIDHGVKLSARSRLKPRINRGRNQMRTRTSLKEQRLKNLRSQLQLAKQLEAEEAIDDPERLEAGTILDYGLPATRTRSNIFVKRGKQLRRYKLSPRLEQLARPVIHGKPNPQATTATATTTSRHHLPVRKPKKTRTHRRRRQRRVVVDSSLGSIAGLKGSSRSGLTPAKRHLTLAFMNKDGGRSPRRSRSAMWR</sequence>
<gene>
    <name evidence="3" type="primary">LOC117577763</name>
</gene>
<feature type="compositionally biased region" description="Polar residues" evidence="1">
    <location>
        <begin position="110"/>
        <end position="123"/>
    </location>
</feature>
<dbReference type="GeneID" id="117577763"/>